<evidence type="ECO:0000313" key="4">
    <source>
        <dbReference type="EMBL" id="OQP62391.1"/>
    </source>
</evidence>
<dbReference type="OrthoDB" id="9807968at2"/>
<keyword evidence="5" id="KW-1185">Reference proteome</keyword>
<comment type="function">
    <text evidence="3">Required for maturation of urease via the functional incorporation of the urease nickel metallocenter.</text>
</comment>
<dbReference type="EMBL" id="LVYD01000051">
    <property type="protein sequence ID" value="OQP62391.1"/>
    <property type="molecule type" value="Genomic_DNA"/>
</dbReference>
<comment type="caution">
    <text evidence="4">The sequence shown here is derived from an EMBL/GenBank/DDBJ whole genome shotgun (WGS) entry which is preliminary data.</text>
</comment>
<comment type="subcellular location">
    <subcellularLocation>
        <location evidence="3">Cytoplasm</location>
    </subcellularLocation>
</comment>
<dbReference type="Proteomes" id="UP000192796">
    <property type="component" value="Unassembled WGS sequence"/>
</dbReference>
<dbReference type="Pfam" id="PF01774">
    <property type="entry name" value="UreD"/>
    <property type="match status" value="1"/>
</dbReference>
<protein>
    <recommendedName>
        <fullName evidence="3">Urease accessory protein UreD</fullName>
    </recommendedName>
</protein>
<dbReference type="PANTHER" id="PTHR33643">
    <property type="entry name" value="UREASE ACCESSORY PROTEIN D"/>
    <property type="match status" value="1"/>
</dbReference>
<keyword evidence="3" id="KW-0963">Cytoplasm</keyword>
<evidence type="ECO:0000313" key="5">
    <source>
        <dbReference type="Proteomes" id="UP000192796"/>
    </source>
</evidence>
<evidence type="ECO:0000256" key="2">
    <source>
        <dbReference type="ARBA" id="ARBA00023186"/>
    </source>
</evidence>
<gene>
    <name evidence="3" type="primary">ureD</name>
    <name evidence="4" type="ORF">A3860_28965</name>
</gene>
<dbReference type="HAMAP" id="MF_01384">
    <property type="entry name" value="UreD"/>
    <property type="match status" value="1"/>
</dbReference>
<name>A0A1V9FVM5_9BACT</name>
<dbReference type="AlphaFoldDB" id="A0A1V9FVM5"/>
<evidence type="ECO:0000256" key="3">
    <source>
        <dbReference type="HAMAP-Rule" id="MF_01384"/>
    </source>
</evidence>
<dbReference type="RefSeq" id="WP_081149401.1">
    <property type="nucleotide sequence ID" value="NZ_LVYD01000051.1"/>
</dbReference>
<keyword evidence="3" id="KW-0996">Nickel insertion</keyword>
<comment type="similarity">
    <text evidence="1 3">Belongs to the UreD family.</text>
</comment>
<sequence length="271" mass="30688">MNARLHIQTAVRNGITCLKQTYYTPPFKVANITEDKQAGPLHLMLMCSSPGVLDGDDYQIKINIEEESCLYLHTQSYQRLFNMKNGARQNTEVYLQKGAGLVYIPHPAVPHKQAVFTGCNKIYLQGNNRLIWGELLTCGRKLNGEQFDFVKYHSLTEVYMNGRLIIRENWLVEPGITPVHAIGQWEGFTHQASLIILDDPETISPHYETINAFLLQQKEITYGISTLANDGLIVRLLGYKAEQLFNCQHAIARLVTVNKHNPVKTQGAHVN</sequence>
<evidence type="ECO:0000256" key="1">
    <source>
        <dbReference type="ARBA" id="ARBA00007177"/>
    </source>
</evidence>
<dbReference type="InterPro" id="IPR002669">
    <property type="entry name" value="UreD"/>
</dbReference>
<dbReference type="GO" id="GO:0005737">
    <property type="term" value="C:cytoplasm"/>
    <property type="evidence" value="ECO:0007669"/>
    <property type="project" value="UniProtKB-SubCell"/>
</dbReference>
<organism evidence="4 5">
    <name type="scientific">Niastella vici</name>
    <dbReference type="NCBI Taxonomy" id="1703345"/>
    <lineage>
        <taxon>Bacteria</taxon>
        <taxon>Pseudomonadati</taxon>
        <taxon>Bacteroidota</taxon>
        <taxon>Chitinophagia</taxon>
        <taxon>Chitinophagales</taxon>
        <taxon>Chitinophagaceae</taxon>
        <taxon>Niastella</taxon>
    </lineage>
</organism>
<dbReference type="GO" id="GO:0016151">
    <property type="term" value="F:nickel cation binding"/>
    <property type="evidence" value="ECO:0007669"/>
    <property type="project" value="UniProtKB-UniRule"/>
</dbReference>
<dbReference type="STRING" id="1703345.A3860_28965"/>
<reference evidence="4 5" key="1">
    <citation type="submission" date="2016-03" db="EMBL/GenBank/DDBJ databases">
        <title>Niastella vici sp. nov., isolated from farmland soil.</title>
        <authorList>
            <person name="Chen L."/>
            <person name="Wang D."/>
            <person name="Yang S."/>
            <person name="Wang G."/>
        </authorList>
    </citation>
    <scope>NUCLEOTIDE SEQUENCE [LARGE SCALE GENOMIC DNA]</scope>
    <source>
        <strain evidence="4 5">DJ57</strain>
    </source>
</reference>
<dbReference type="PANTHER" id="PTHR33643:SF1">
    <property type="entry name" value="UREASE ACCESSORY PROTEIN D"/>
    <property type="match status" value="1"/>
</dbReference>
<proteinExistence type="inferred from homology"/>
<accession>A0A1V9FVM5</accession>
<comment type="subunit">
    <text evidence="3">UreD, UreF and UreG form a complex that acts as a GTP-hydrolysis-dependent molecular chaperone, activating the urease apoprotein by helping to assemble the nickel containing metallocenter of UreC. The UreE protein probably delivers the nickel.</text>
</comment>
<keyword evidence="2 3" id="KW-0143">Chaperone</keyword>